<keyword evidence="8 14" id="KW-0963">Cytoplasm</keyword>
<feature type="binding site" evidence="14">
    <location>
        <position position="36"/>
    </location>
    <ligand>
        <name>substrate</name>
    </ligand>
</feature>
<feature type="binding site" evidence="14 16">
    <location>
        <begin position="340"/>
        <end position="343"/>
    </location>
    <ligand>
        <name>ATP</name>
        <dbReference type="ChEBI" id="CHEBI:30616"/>
    </ligand>
</feature>
<feature type="binding site" evidence="14">
    <location>
        <position position="147"/>
    </location>
    <ligand>
        <name>substrate</name>
    </ligand>
</feature>
<dbReference type="PROSITE" id="PS00111">
    <property type="entry name" value="PGLYCERATE_KINASE"/>
    <property type="match status" value="1"/>
</dbReference>
<evidence type="ECO:0000256" key="1">
    <source>
        <dbReference type="ARBA" id="ARBA00000642"/>
    </source>
</evidence>
<comment type="similarity">
    <text evidence="4 14 17">Belongs to the phosphoglycerate kinase family.</text>
</comment>
<evidence type="ECO:0000256" key="15">
    <source>
        <dbReference type="PIRSR" id="PIRSR000724-1"/>
    </source>
</evidence>
<dbReference type="FunFam" id="3.40.50.1260:FF:000001">
    <property type="entry name" value="Phosphoglycerate kinase"/>
    <property type="match status" value="1"/>
</dbReference>
<feature type="binding site" evidence="14 16">
    <location>
        <position position="198"/>
    </location>
    <ligand>
        <name>ATP</name>
        <dbReference type="ChEBI" id="CHEBI:30616"/>
    </ligand>
</feature>
<dbReference type="Gene3D" id="3.40.50.1260">
    <property type="entry name" value="Phosphoglycerate kinase, N-terminal domain"/>
    <property type="match status" value="2"/>
</dbReference>
<feature type="binding site" evidence="15">
    <location>
        <position position="147"/>
    </location>
    <ligand>
        <name>(2R)-3-phosphoglycerate</name>
        <dbReference type="ChEBI" id="CHEBI:58272"/>
    </ligand>
</feature>
<dbReference type="EC" id="2.7.2.3" evidence="6 14"/>
<keyword evidence="9 14" id="KW-0808">Transferase</keyword>
<reference evidence="18 19" key="1">
    <citation type="journal article" date="2018" name="Genome Biol. Evol.">
        <title>Cladogenesis and Genomic Streamlining in Extracellular Endosymbionts of Tropical Stink Bugs.</title>
        <authorList>
            <person name="Otero-Bravo A."/>
            <person name="Goffredi S."/>
            <person name="Sabree Z.L."/>
        </authorList>
    </citation>
    <scope>NUCLEOTIDE SEQUENCE [LARGE SCALE GENOMIC DNA]</scope>
    <source>
        <strain evidence="18 19">SoEL</strain>
    </source>
</reference>
<evidence type="ECO:0000256" key="2">
    <source>
        <dbReference type="ARBA" id="ARBA00004496"/>
    </source>
</evidence>
<gene>
    <name evidence="14 18" type="primary">pgk</name>
    <name evidence="18" type="ORF">CRV10_02980</name>
</gene>
<protein>
    <recommendedName>
        <fullName evidence="7 14">Phosphoglycerate kinase</fullName>
        <ecNumber evidence="6 14">2.7.2.3</ecNumber>
    </recommendedName>
</protein>
<dbReference type="PRINTS" id="PR00477">
    <property type="entry name" value="PHGLYCKINASE"/>
</dbReference>
<evidence type="ECO:0000256" key="12">
    <source>
        <dbReference type="ARBA" id="ARBA00022840"/>
    </source>
</evidence>
<feature type="binding site" evidence="15">
    <location>
        <position position="36"/>
    </location>
    <ligand>
        <name>(2R)-3-phosphoglycerate</name>
        <dbReference type="ChEBI" id="CHEBI:58272"/>
    </ligand>
</feature>
<dbReference type="SUPFAM" id="SSF53748">
    <property type="entry name" value="Phosphoglycerate kinase"/>
    <property type="match status" value="1"/>
</dbReference>
<dbReference type="Proteomes" id="UP000296144">
    <property type="component" value="Unassembled WGS sequence"/>
</dbReference>
<sequence>MFMIKINELDLNNQRVLIRVDFNVPMSAGKIISDMRLKASLPTIEMALKKNAKVIIMSHFGRPSEGKFDNKFSLLPIVKYLQNKLLNKNVFLIQNYLDGIQVNVGEVAVLENVRFNKGEEKNNELLAKKYASLCDVFVMDAFGVAHRSHASTCGLAKFAKVSCIGPLFYNEIKVLNKVMKDPKRPLVAILGGSKISTKLNLLYSISKISDAVIVGGGIANTFLAINNQVGKSLYEPKFIDSAKILLSKYNIQIPIDLRVGTEYSEKTLVTTKKITNVLCNEMIMDFGDETIASLIALLKKSKTILWNGPIGVFELSKFRKGTEMIAKTIANSSAFSIAGGGDTLAAIELFGIKDSISYISTGGGAFLKFIEGKTLPIISILKKHKIISL</sequence>
<keyword evidence="10 14" id="KW-0547">Nucleotide-binding</keyword>
<evidence type="ECO:0000256" key="16">
    <source>
        <dbReference type="PIRSR" id="PIRSR000724-2"/>
    </source>
</evidence>
<evidence type="ECO:0000256" key="17">
    <source>
        <dbReference type="RuleBase" id="RU000532"/>
    </source>
</evidence>
<feature type="binding site" evidence="15">
    <location>
        <position position="114"/>
    </location>
    <ligand>
        <name>(2R)-3-phosphoglycerate</name>
        <dbReference type="ChEBI" id="CHEBI:58272"/>
    </ligand>
</feature>
<organism evidence="18 19">
    <name type="scientific">Candidatus Pantoea edessiphila</name>
    <dbReference type="NCBI Taxonomy" id="2044610"/>
    <lineage>
        <taxon>Bacteria</taxon>
        <taxon>Pseudomonadati</taxon>
        <taxon>Pseudomonadota</taxon>
        <taxon>Gammaproteobacteria</taxon>
        <taxon>Enterobacterales</taxon>
        <taxon>Erwiniaceae</taxon>
        <taxon>Pantoea</taxon>
    </lineage>
</organism>
<keyword evidence="12 14" id="KW-0067">ATP-binding</keyword>
<dbReference type="EMBL" id="PDKU01000004">
    <property type="protein sequence ID" value="PPI86415.1"/>
    <property type="molecule type" value="Genomic_DNA"/>
</dbReference>
<evidence type="ECO:0000256" key="5">
    <source>
        <dbReference type="ARBA" id="ARBA00011245"/>
    </source>
</evidence>
<dbReference type="GO" id="GO:0006094">
    <property type="term" value="P:gluconeogenesis"/>
    <property type="evidence" value="ECO:0007669"/>
    <property type="project" value="TreeGrafter"/>
</dbReference>
<evidence type="ECO:0000256" key="6">
    <source>
        <dbReference type="ARBA" id="ARBA00013061"/>
    </source>
</evidence>
<dbReference type="GO" id="GO:0043531">
    <property type="term" value="F:ADP binding"/>
    <property type="evidence" value="ECO:0007669"/>
    <property type="project" value="TreeGrafter"/>
</dbReference>
<evidence type="ECO:0000256" key="3">
    <source>
        <dbReference type="ARBA" id="ARBA00004838"/>
    </source>
</evidence>
<dbReference type="PANTHER" id="PTHR11406">
    <property type="entry name" value="PHOSPHOGLYCERATE KINASE"/>
    <property type="match status" value="1"/>
</dbReference>
<evidence type="ECO:0000256" key="14">
    <source>
        <dbReference type="HAMAP-Rule" id="MF_00145"/>
    </source>
</evidence>
<dbReference type="AlphaFoldDB" id="A0A2P5SVQ5"/>
<dbReference type="PANTHER" id="PTHR11406:SF23">
    <property type="entry name" value="PHOSPHOGLYCERATE KINASE 1, CHLOROPLASTIC-RELATED"/>
    <property type="match status" value="1"/>
</dbReference>
<evidence type="ECO:0000256" key="10">
    <source>
        <dbReference type="ARBA" id="ARBA00022741"/>
    </source>
</evidence>
<comment type="subcellular location">
    <subcellularLocation>
        <location evidence="2 14">Cytoplasm</location>
    </subcellularLocation>
</comment>
<evidence type="ECO:0000256" key="7">
    <source>
        <dbReference type="ARBA" id="ARBA00016471"/>
    </source>
</evidence>
<name>A0A2P5SVQ5_9GAMM</name>
<dbReference type="InterPro" id="IPR036043">
    <property type="entry name" value="Phosphoglycerate_kinase_sf"/>
</dbReference>
<dbReference type="HAMAP" id="MF_00145">
    <property type="entry name" value="Phosphoglyc_kinase"/>
    <property type="match status" value="1"/>
</dbReference>
<evidence type="ECO:0000256" key="13">
    <source>
        <dbReference type="ARBA" id="ARBA00023152"/>
    </source>
</evidence>
<dbReference type="InterPro" id="IPR001576">
    <property type="entry name" value="Phosphoglycerate_kinase"/>
</dbReference>
<accession>A0A2P5SVQ5</accession>
<dbReference type="GO" id="GO:0005829">
    <property type="term" value="C:cytosol"/>
    <property type="evidence" value="ECO:0007669"/>
    <property type="project" value="TreeGrafter"/>
</dbReference>
<dbReference type="UniPathway" id="UPA00109">
    <property type="reaction ID" value="UER00185"/>
</dbReference>
<feature type="binding site" evidence="14 16">
    <location>
        <position position="314"/>
    </location>
    <ligand>
        <name>ATP</name>
        <dbReference type="ChEBI" id="CHEBI:30616"/>
    </ligand>
</feature>
<comment type="caution">
    <text evidence="18">The sequence shown here is derived from an EMBL/GenBank/DDBJ whole genome shotgun (WGS) entry which is preliminary data.</text>
</comment>
<evidence type="ECO:0000313" key="19">
    <source>
        <dbReference type="Proteomes" id="UP000296144"/>
    </source>
</evidence>
<keyword evidence="13 14" id="KW-0324">Glycolysis</keyword>
<dbReference type="FunFam" id="3.40.50.1260:FF:000002">
    <property type="entry name" value="Phosphoglycerate kinase"/>
    <property type="match status" value="1"/>
</dbReference>
<dbReference type="Pfam" id="PF00162">
    <property type="entry name" value="PGK"/>
    <property type="match status" value="1"/>
</dbReference>
<dbReference type="RefSeq" id="WP_136130358.1">
    <property type="nucleotide sequence ID" value="NZ_PDKU01000004.1"/>
</dbReference>
<evidence type="ECO:0000256" key="8">
    <source>
        <dbReference type="ARBA" id="ARBA00022490"/>
    </source>
</evidence>
<comment type="catalytic activity">
    <reaction evidence="1 14 17">
        <text>(2R)-3-phosphoglycerate + ATP = (2R)-3-phospho-glyceroyl phosphate + ADP</text>
        <dbReference type="Rhea" id="RHEA:14801"/>
        <dbReference type="ChEBI" id="CHEBI:30616"/>
        <dbReference type="ChEBI" id="CHEBI:57604"/>
        <dbReference type="ChEBI" id="CHEBI:58272"/>
        <dbReference type="ChEBI" id="CHEBI:456216"/>
        <dbReference type="EC" id="2.7.2.3"/>
    </reaction>
</comment>
<evidence type="ECO:0000256" key="11">
    <source>
        <dbReference type="ARBA" id="ARBA00022777"/>
    </source>
</evidence>
<evidence type="ECO:0000256" key="9">
    <source>
        <dbReference type="ARBA" id="ARBA00022679"/>
    </source>
</evidence>
<keyword evidence="19" id="KW-1185">Reference proteome</keyword>
<feature type="binding site" evidence="14 15">
    <location>
        <begin position="21"/>
        <end position="23"/>
    </location>
    <ligand>
        <name>substrate</name>
    </ligand>
</feature>
<dbReference type="InterPro" id="IPR015911">
    <property type="entry name" value="Phosphoglycerate_kinase_CS"/>
</dbReference>
<dbReference type="GO" id="GO:0004618">
    <property type="term" value="F:phosphoglycerate kinase activity"/>
    <property type="evidence" value="ECO:0007669"/>
    <property type="project" value="UniProtKB-UniRule"/>
</dbReference>
<evidence type="ECO:0000256" key="4">
    <source>
        <dbReference type="ARBA" id="ARBA00008982"/>
    </source>
</evidence>
<feature type="binding site" evidence="14">
    <location>
        <position position="114"/>
    </location>
    <ligand>
        <name>substrate</name>
    </ligand>
</feature>
<evidence type="ECO:0000313" key="18">
    <source>
        <dbReference type="EMBL" id="PPI86415.1"/>
    </source>
</evidence>
<keyword evidence="11 14" id="KW-0418">Kinase</keyword>
<dbReference type="GO" id="GO:0005524">
    <property type="term" value="F:ATP binding"/>
    <property type="evidence" value="ECO:0007669"/>
    <property type="project" value="UniProtKB-KW"/>
</dbReference>
<comment type="pathway">
    <text evidence="3 14">Carbohydrate degradation; glycolysis; pyruvate from D-glyceraldehyde 3-phosphate: step 2/5.</text>
</comment>
<comment type="caution">
    <text evidence="14">Lacks conserved residue(s) required for the propagation of feature annotation.</text>
</comment>
<comment type="subunit">
    <text evidence="5 14">Monomer.</text>
</comment>
<proteinExistence type="inferred from homology"/>
<dbReference type="OrthoDB" id="9808460at2"/>
<feature type="binding site" evidence="14 15">
    <location>
        <begin position="59"/>
        <end position="62"/>
    </location>
    <ligand>
        <name>substrate</name>
    </ligand>
</feature>
<dbReference type="InterPro" id="IPR015824">
    <property type="entry name" value="Phosphoglycerate_kinase_N"/>
</dbReference>
<dbReference type="PIRSF" id="PIRSF000724">
    <property type="entry name" value="Pgk"/>
    <property type="match status" value="1"/>
</dbReference>
<dbReference type="GO" id="GO:0006096">
    <property type="term" value="P:glycolytic process"/>
    <property type="evidence" value="ECO:0007669"/>
    <property type="project" value="UniProtKB-UniRule"/>
</dbReference>